<reference evidence="1" key="1">
    <citation type="journal article" date="2010" name="ISME J.">
        <title>Metagenome of the Mediterranean deep chlorophyll maximum studied by direct and fosmid library 454 pyrosequencing.</title>
        <authorList>
            <person name="Ghai R."/>
            <person name="Martin-Cuadrado A.B."/>
            <person name="Molto A.G."/>
            <person name="Heredia I.G."/>
            <person name="Cabrera R."/>
            <person name="Martin J."/>
            <person name="Verdu M."/>
            <person name="Deschamps P."/>
            <person name="Moreira D."/>
            <person name="Lopez-Garcia P."/>
            <person name="Mira A."/>
            <person name="Rodriguez-Valera F."/>
        </authorList>
    </citation>
    <scope>NUCLEOTIDE SEQUENCE</scope>
</reference>
<sequence length="81" mass="8880">MGRNAFQRSKITSIVLPDSLKSMDQNAFYKCEQLKTVTLGKGLTEIGQAAFYRTAITSITFPDSLESIGSRAFMIAGISKQ</sequence>
<organism evidence="1">
    <name type="scientific">uncultured organism MedDCM-OCT-S08-C695</name>
    <dbReference type="NCBI Taxonomy" id="743640"/>
    <lineage>
        <taxon>unclassified sequences</taxon>
        <taxon>environmental samples</taxon>
    </lineage>
</organism>
<evidence type="ECO:0008006" key="2">
    <source>
        <dbReference type="Google" id="ProtNLM"/>
    </source>
</evidence>
<evidence type="ECO:0000313" key="1">
    <source>
        <dbReference type="EMBL" id="ADD95809.1"/>
    </source>
</evidence>
<dbReference type="InterPro" id="IPR032675">
    <property type="entry name" value="LRR_dom_sf"/>
</dbReference>
<protein>
    <recommendedName>
        <fullName evidence="2">Leucine-rich repeat domain-containing protein</fullName>
    </recommendedName>
</protein>
<dbReference type="InterPro" id="IPR026906">
    <property type="entry name" value="LRR_5"/>
</dbReference>
<dbReference type="Pfam" id="PF13306">
    <property type="entry name" value="LRR_5"/>
    <property type="match status" value="1"/>
</dbReference>
<dbReference type="Gene3D" id="3.80.10.10">
    <property type="entry name" value="Ribonuclease Inhibitor"/>
    <property type="match status" value="1"/>
</dbReference>
<proteinExistence type="predicted"/>
<accession>D6PJA8</accession>
<name>D6PJA8_9ZZZZ</name>
<dbReference type="EMBL" id="GU943100">
    <property type="protein sequence ID" value="ADD95809.1"/>
    <property type="molecule type" value="Genomic_DNA"/>
</dbReference>
<dbReference type="AlphaFoldDB" id="D6PJA8"/>